<dbReference type="STRING" id="1126212.K2R7I4"/>
<evidence type="ECO:0000256" key="3">
    <source>
        <dbReference type="ARBA" id="ARBA00022617"/>
    </source>
</evidence>
<name>K2R7I4_MACPH</name>
<evidence type="ECO:0000256" key="6">
    <source>
        <dbReference type="ARBA" id="ARBA00023004"/>
    </source>
</evidence>
<comment type="cofactor">
    <cofactor evidence="1">
        <name>heme</name>
        <dbReference type="ChEBI" id="CHEBI:30413"/>
    </cofactor>
</comment>
<accession>K2R7I4</accession>
<keyword evidence="5" id="KW-0560">Oxidoreductase</keyword>
<dbReference type="InParanoid" id="K2R7I4"/>
<dbReference type="GO" id="GO:0020037">
    <property type="term" value="F:heme binding"/>
    <property type="evidence" value="ECO:0007669"/>
    <property type="project" value="InterPro"/>
</dbReference>
<dbReference type="GO" id="GO:0004497">
    <property type="term" value="F:monooxygenase activity"/>
    <property type="evidence" value="ECO:0007669"/>
    <property type="project" value="UniProtKB-KW"/>
</dbReference>
<dbReference type="PANTHER" id="PTHR46206">
    <property type="entry name" value="CYTOCHROME P450"/>
    <property type="match status" value="1"/>
</dbReference>
<dbReference type="SUPFAM" id="SSF48264">
    <property type="entry name" value="Cytochrome P450"/>
    <property type="match status" value="1"/>
</dbReference>
<evidence type="ECO:0000256" key="5">
    <source>
        <dbReference type="ARBA" id="ARBA00023002"/>
    </source>
</evidence>
<comment type="similarity">
    <text evidence="2">Belongs to the cytochrome P450 family.</text>
</comment>
<dbReference type="Gene3D" id="1.10.630.10">
    <property type="entry name" value="Cytochrome P450"/>
    <property type="match status" value="1"/>
</dbReference>
<evidence type="ECO:0000256" key="1">
    <source>
        <dbReference type="ARBA" id="ARBA00001971"/>
    </source>
</evidence>
<organism evidence="8 9">
    <name type="scientific">Macrophomina phaseolina (strain MS6)</name>
    <name type="common">Charcoal rot fungus</name>
    <dbReference type="NCBI Taxonomy" id="1126212"/>
    <lineage>
        <taxon>Eukaryota</taxon>
        <taxon>Fungi</taxon>
        <taxon>Dikarya</taxon>
        <taxon>Ascomycota</taxon>
        <taxon>Pezizomycotina</taxon>
        <taxon>Dothideomycetes</taxon>
        <taxon>Dothideomycetes incertae sedis</taxon>
        <taxon>Botryosphaeriales</taxon>
        <taxon>Botryosphaeriaceae</taxon>
        <taxon>Macrophomina</taxon>
    </lineage>
</organism>
<dbReference type="GO" id="GO:0016705">
    <property type="term" value="F:oxidoreductase activity, acting on paired donors, with incorporation or reduction of molecular oxygen"/>
    <property type="evidence" value="ECO:0007669"/>
    <property type="project" value="InterPro"/>
</dbReference>
<dbReference type="AlphaFoldDB" id="K2R7I4"/>
<keyword evidence="3" id="KW-0349">Heme</keyword>
<proteinExistence type="inferred from homology"/>
<dbReference type="HOGENOM" id="CLU_1008567_0_0_1"/>
<evidence type="ECO:0000256" key="2">
    <source>
        <dbReference type="ARBA" id="ARBA00010617"/>
    </source>
</evidence>
<protein>
    <submittedName>
        <fullName evidence="8">Cytochrome P450</fullName>
    </submittedName>
</protein>
<dbReference type="InterPro" id="IPR001128">
    <property type="entry name" value="Cyt_P450"/>
</dbReference>
<dbReference type="OrthoDB" id="1844152at2759"/>
<reference evidence="8 9" key="1">
    <citation type="journal article" date="2012" name="BMC Genomics">
        <title>Tools to kill: Genome of one of the most destructive plant pathogenic fungi Macrophomina phaseolina.</title>
        <authorList>
            <person name="Islam M.S."/>
            <person name="Haque M.S."/>
            <person name="Islam M.M."/>
            <person name="Emdad E.M."/>
            <person name="Halim A."/>
            <person name="Hossen Q.M.M."/>
            <person name="Hossain M.Z."/>
            <person name="Ahmed B."/>
            <person name="Rahim S."/>
            <person name="Rahman M.S."/>
            <person name="Alam M.M."/>
            <person name="Hou S."/>
            <person name="Wan X."/>
            <person name="Saito J.A."/>
            <person name="Alam M."/>
        </authorList>
    </citation>
    <scope>NUCLEOTIDE SEQUENCE [LARGE SCALE GENOMIC DNA]</scope>
    <source>
        <strain evidence="8 9">MS6</strain>
    </source>
</reference>
<evidence type="ECO:0000313" key="8">
    <source>
        <dbReference type="EMBL" id="EKG10278.1"/>
    </source>
</evidence>
<dbReference type="Proteomes" id="UP000007129">
    <property type="component" value="Unassembled WGS sequence"/>
</dbReference>
<gene>
    <name evidence="8" type="ORF">MPH_12660</name>
</gene>
<dbReference type="GO" id="GO:0005506">
    <property type="term" value="F:iron ion binding"/>
    <property type="evidence" value="ECO:0007669"/>
    <property type="project" value="InterPro"/>
</dbReference>
<dbReference type="EMBL" id="AHHD01000524">
    <property type="protein sequence ID" value="EKG10278.1"/>
    <property type="molecule type" value="Genomic_DNA"/>
</dbReference>
<keyword evidence="4" id="KW-0479">Metal-binding</keyword>
<keyword evidence="7" id="KW-0503">Monooxygenase</keyword>
<dbReference type="PANTHER" id="PTHR46206:SF2">
    <property type="entry name" value="CYTOCHROME P450 MONOOXYGENASE AUSG-RELATED"/>
    <property type="match status" value="1"/>
</dbReference>
<evidence type="ECO:0000256" key="7">
    <source>
        <dbReference type="ARBA" id="ARBA00023033"/>
    </source>
</evidence>
<comment type="caution">
    <text evidence="8">The sequence shown here is derived from an EMBL/GenBank/DDBJ whole genome shotgun (WGS) entry which is preliminary data.</text>
</comment>
<evidence type="ECO:0000256" key="4">
    <source>
        <dbReference type="ARBA" id="ARBA00022723"/>
    </source>
</evidence>
<sequence length="276" mass="31333">MNDIKNDKKFDFQRIKRDEFSTDISKAPQVGLQDDLLQDTIRTKLAKPSADYTMKTFAGMKALPRAMLAPELENRSKSTKEADKTSVQQKSTDALSWFTEIPSPEKIKFDPLYGRLDLKFVANHTTSSTLTHVMFDLVARQHPMEELRKKIIKALGPKVEDDGGWKKSNLYKLALMDSLPRESQRRNPMSLLQMIRKVLEDVTLSDGKIISAGVIACVPSGALRNPAFFDSPDQFDGHRFMHLRVQSRNENSCQRVTTSQGMSAANTLVWPFLRQQ</sequence>
<dbReference type="VEuPathDB" id="FungiDB:MPH_12660"/>
<keyword evidence="6" id="KW-0408">Iron</keyword>
<dbReference type="InterPro" id="IPR036396">
    <property type="entry name" value="Cyt_P450_sf"/>
</dbReference>
<dbReference type="Pfam" id="PF00067">
    <property type="entry name" value="p450"/>
    <property type="match status" value="1"/>
</dbReference>
<evidence type="ECO:0000313" key="9">
    <source>
        <dbReference type="Proteomes" id="UP000007129"/>
    </source>
</evidence>